<protein>
    <submittedName>
        <fullName evidence="1">Putative NUDIX hydrolase</fullName>
    </submittedName>
</protein>
<keyword evidence="1" id="KW-0378">Hydrolase</keyword>
<dbReference type="Proteomes" id="UP000284403">
    <property type="component" value="Unassembled WGS sequence"/>
</dbReference>
<comment type="caution">
    <text evidence="1">The sequence shown here is derived from an EMBL/GenBank/DDBJ whole genome shotgun (WGS) entry which is preliminary data.</text>
</comment>
<accession>A0A422P8X1</accession>
<name>A0A422P8X1_9TRYP</name>
<sequence length="439" mass="48755">MFCLGVLLRCVGKEIALPSSAEVAVLRKVLCPTIQPSELASLAADTAAVMRRLNIPRTVNILELFAQHGVRHEDLMLTGLWKVFKADWPFLAGRDETGVVREFAACTAKTFRLMCKEGFVHDPQLLAIAFGRCVECAPHLPLHGVVDAYEGVELFGRRYFSLAEVALYADGADADPQALDAAREPPSAAALSSQPNLVDVLCGELESRLRLAIDAGCEHDSADVVRLLHSLSALGVMDASTLASLRRLIASMNITTELFLDLLAGVHGIHTRVMDVLEHAGDDAWLLSERSALVKVITEKLPPQSLFGGRRRCDPQLVLRLRRLFEMYPTLAEDAPRLWDAVRVVRVAHRHATSHKEKKHRLGGALFRPEYAVKVKRIMPDRSEAERFVPPQFKTWRGIGARNGRHQGSATPQKMGFGTRRISSNYIKQKRRKFAPAVW</sequence>
<organism evidence="1 2">
    <name type="scientific">Trypanosoma conorhini</name>
    <dbReference type="NCBI Taxonomy" id="83891"/>
    <lineage>
        <taxon>Eukaryota</taxon>
        <taxon>Discoba</taxon>
        <taxon>Euglenozoa</taxon>
        <taxon>Kinetoplastea</taxon>
        <taxon>Metakinetoplastina</taxon>
        <taxon>Trypanosomatida</taxon>
        <taxon>Trypanosomatidae</taxon>
        <taxon>Trypanosoma</taxon>
    </lineage>
</organism>
<proteinExistence type="predicted"/>
<reference evidence="1 2" key="1">
    <citation type="journal article" date="2018" name="BMC Genomics">
        <title>Genomic comparison of Trypanosoma conorhini and Trypanosoma rangeli to Trypanosoma cruzi strains of high and low virulence.</title>
        <authorList>
            <person name="Bradwell K.R."/>
            <person name="Koparde V.N."/>
            <person name="Matveyev A.V."/>
            <person name="Serrano M.G."/>
            <person name="Alves J.M."/>
            <person name="Parikh H."/>
            <person name="Huang B."/>
            <person name="Lee V."/>
            <person name="Espinosa-Alvarez O."/>
            <person name="Ortiz P.A."/>
            <person name="Costa-Martins A.G."/>
            <person name="Teixeira M.M."/>
            <person name="Buck G.A."/>
        </authorList>
    </citation>
    <scope>NUCLEOTIDE SEQUENCE [LARGE SCALE GENOMIC DNA]</scope>
    <source>
        <strain evidence="1 2">025E</strain>
    </source>
</reference>
<evidence type="ECO:0000313" key="2">
    <source>
        <dbReference type="Proteomes" id="UP000284403"/>
    </source>
</evidence>
<gene>
    <name evidence="1" type="ORF">Tco025E_05929</name>
</gene>
<dbReference type="GeneID" id="40319540"/>
<evidence type="ECO:0000313" key="1">
    <source>
        <dbReference type="EMBL" id="RNF14163.1"/>
    </source>
</evidence>
<dbReference type="GO" id="GO:0016787">
    <property type="term" value="F:hydrolase activity"/>
    <property type="evidence" value="ECO:0007669"/>
    <property type="project" value="UniProtKB-KW"/>
</dbReference>
<dbReference type="RefSeq" id="XP_029227062.1">
    <property type="nucleotide sequence ID" value="XM_029372819.1"/>
</dbReference>
<keyword evidence="2" id="KW-1185">Reference proteome</keyword>
<dbReference type="AlphaFoldDB" id="A0A422P8X1"/>
<dbReference type="EMBL" id="MKKU01000375">
    <property type="protein sequence ID" value="RNF14163.1"/>
    <property type="molecule type" value="Genomic_DNA"/>
</dbReference>
<dbReference type="OrthoDB" id="271584at2759"/>